<keyword evidence="2" id="KW-0805">Transcription regulation</keyword>
<evidence type="ECO:0000256" key="1">
    <source>
        <dbReference type="ARBA" id="ARBA00004123"/>
    </source>
</evidence>
<evidence type="ECO:0000313" key="7">
    <source>
        <dbReference type="EMBL" id="AXY87485.1"/>
    </source>
</evidence>
<sequence>MGRAKLEIKYRENLRARHSTYMARMKGVKKKASELSLLCGVDVLVASLSPELNTVEFWPEKDTPEFHRIRERYLHFRKKNNNCSGDEGNENNEQQTPCLSVPFPSFSLSIFHEEMVAMEMKLKEVRERIYFFQASSQNENHVDQCQVEEEQLQAQSSIFRPFHHDLLHPVEQCFLYTQFLPHYLIDFNMPLQQDLLHPLEQPSPFV</sequence>
<dbReference type="GO" id="GO:0045944">
    <property type="term" value="P:positive regulation of transcription by RNA polymerase II"/>
    <property type="evidence" value="ECO:0007669"/>
    <property type="project" value="InterPro"/>
</dbReference>
<reference evidence="7" key="1">
    <citation type="journal article" date="2017" name="BMC Genomics">
        <title>Integrated mRNA and microRNA transcriptome variations in the multi-tepal mutant provide insights into the floral patterning of the orchid Cymbidium goeringii.</title>
        <authorList>
            <person name="Yang F."/>
            <person name="Zhu G."/>
            <person name="Wang Z."/>
            <person name="Liu H."/>
            <person name="Xu Q."/>
            <person name="Huang D."/>
            <person name="Zhao C."/>
        </authorList>
    </citation>
    <scope>NUCLEOTIDE SEQUENCE</scope>
</reference>
<evidence type="ECO:0000256" key="3">
    <source>
        <dbReference type="ARBA" id="ARBA00023125"/>
    </source>
</evidence>
<comment type="subcellular location">
    <subcellularLocation>
        <location evidence="1">Nucleus</location>
    </subcellularLocation>
</comment>
<dbReference type="InterPro" id="IPR050142">
    <property type="entry name" value="MADS-box/MEF2_TF"/>
</dbReference>
<organism evidence="7">
    <name type="scientific">Cymbidium goeringii</name>
    <dbReference type="NCBI Taxonomy" id="112607"/>
    <lineage>
        <taxon>Eukaryota</taxon>
        <taxon>Viridiplantae</taxon>
        <taxon>Streptophyta</taxon>
        <taxon>Embryophyta</taxon>
        <taxon>Tracheophyta</taxon>
        <taxon>Spermatophyta</taxon>
        <taxon>Magnoliopsida</taxon>
        <taxon>Liliopsida</taxon>
        <taxon>Asparagales</taxon>
        <taxon>Orchidaceae</taxon>
        <taxon>Epidendroideae</taxon>
        <taxon>Cymbidieae</taxon>
        <taxon>Cymbidiinae</taxon>
        <taxon>Cymbidium</taxon>
    </lineage>
</organism>
<proteinExistence type="evidence at transcript level"/>
<dbReference type="GO" id="GO:0005634">
    <property type="term" value="C:nucleus"/>
    <property type="evidence" value="ECO:0007669"/>
    <property type="project" value="UniProtKB-SubCell"/>
</dbReference>
<protein>
    <submittedName>
        <fullName evidence="7">MADS-box protein-like protein</fullName>
    </submittedName>
</protein>
<keyword evidence="3" id="KW-0238">DNA-binding</keyword>
<name>A0A455LA63_9ASPA</name>
<dbReference type="GO" id="GO:0000981">
    <property type="term" value="F:DNA-binding transcription factor activity, RNA polymerase II-specific"/>
    <property type="evidence" value="ECO:0007669"/>
    <property type="project" value="InterPro"/>
</dbReference>
<dbReference type="CDD" id="cd00266">
    <property type="entry name" value="MADS_SRF_like"/>
    <property type="match status" value="1"/>
</dbReference>
<dbReference type="AlphaFoldDB" id="A0A455LA63"/>
<keyword evidence="4" id="KW-0804">Transcription</keyword>
<keyword evidence="5" id="KW-0539">Nucleus</keyword>
<evidence type="ECO:0000256" key="5">
    <source>
        <dbReference type="ARBA" id="ARBA00023242"/>
    </source>
</evidence>
<evidence type="ECO:0000256" key="2">
    <source>
        <dbReference type="ARBA" id="ARBA00023015"/>
    </source>
</evidence>
<dbReference type="InterPro" id="IPR002100">
    <property type="entry name" value="TF_MADSbox"/>
</dbReference>
<feature type="domain" description="MADS-box" evidence="6">
    <location>
        <begin position="1"/>
        <end position="61"/>
    </location>
</feature>
<accession>A0A455LA63</accession>
<dbReference type="InterPro" id="IPR033897">
    <property type="entry name" value="SRF-like_MADS-box"/>
</dbReference>
<dbReference type="SUPFAM" id="SSF55455">
    <property type="entry name" value="SRF-like"/>
    <property type="match status" value="1"/>
</dbReference>
<dbReference type="PANTHER" id="PTHR48019">
    <property type="entry name" value="SERUM RESPONSE FACTOR HOMOLOG"/>
    <property type="match status" value="1"/>
</dbReference>
<dbReference type="PRINTS" id="PR00404">
    <property type="entry name" value="MADSDOMAIN"/>
</dbReference>
<dbReference type="Gene3D" id="3.40.1810.10">
    <property type="entry name" value="Transcription factor, MADS-box"/>
    <property type="match status" value="1"/>
</dbReference>
<dbReference type="InterPro" id="IPR036879">
    <property type="entry name" value="TF_MADSbox_sf"/>
</dbReference>
<dbReference type="Pfam" id="PF00319">
    <property type="entry name" value="SRF-TF"/>
    <property type="match status" value="1"/>
</dbReference>
<dbReference type="EMBL" id="MF474238">
    <property type="protein sequence ID" value="AXY87485.1"/>
    <property type="molecule type" value="mRNA"/>
</dbReference>
<dbReference type="GO" id="GO:0000987">
    <property type="term" value="F:cis-regulatory region sequence-specific DNA binding"/>
    <property type="evidence" value="ECO:0007669"/>
    <property type="project" value="InterPro"/>
</dbReference>
<evidence type="ECO:0000259" key="6">
    <source>
        <dbReference type="PROSITE" id="PS50066"/>
    </source>
</evidence>
<evidence type="ECO:0000256" key="4">
    <source>
        <dbReference type="ARBA" id="ARBA00023163"/>
    </source>
</evidence>
<dbReference type="SMART" id="SM00432">
    <property type="entry name" value="MADS"/>
    <property type="match status" value="1"/>
</dbReference>
<dbReference type="PROSITE" id="PS50066">
    <property type="entry name" value="MADS_BOX_2"/>
    <property type="match status" value="1"/>
</dbReference>
<dbReference type="GO" id="GO:0046983">
    <property type="term" value="F:protein dimerization activity"/>
    <property type="evidence" value="ECO:0007669"/>
    <property type="project" value="InterPro"/>
</dbReference>